<comment type="caution">
    <text evidence="1">The sequence shown here is derived from an EMBL/GenBank/DDBJ whole genome shotgun (WGS) entry which is preliminary data.</text>
</comment>
<name>A0A225MDC2_9BURK</name>
<organism evidence="1 2">
    <name type="scientific">Candidimonas nitroreducens</name>
    <dbReference type="NCBI Taxonomy" id="683354"/>
    <lineage>
        <taxon>Bacteria</taxon>
        <taxon>Pseudomonadati</taxon>
        <taxon>Pseudomonadota</taxon>
        <taxon>Betaproteobacteria</taxon>
        <taxon>Burkholderiales</taxon>
        <taxon>Alcaligenaceae</taxon>
        <taxon>Candidimonas</taxon>
    </lineage>
</organism>
<proteinExistence type="predicted"/>
<dbReference type="Proteomes" id="UP000214603">
    <property type="component" value="Unassembled WGS sequence"/>
</dbReference>
<keyword evidence="2" id="KW-1185">Reference proteome</keyword>
<accession>A0A225MDC2</accession>
<dbReference type="EMBL" id="NJIH01000007">
    <property type="protein sequence ID" value="OWT59178.1"/>
    <property type="molecule type" value="Genomic_DNA"/>
</dbReference>
<sequence>MAAMMLNSLGKHNASLFCGEKQPADVIDGRKRNGDVKSLVACREGNHFWGRRALKRYFEGSGACLKTSGQGVLPNRYRFVLSHDMRQGGWRPLFSLKLTAAQTSNLCIEAGCFDGGAETASG</sequence>
<evidence type="ECO:0000313" key="2">
    <source>
        <dbReference type="Proteomes" id="UP000214603"/>
    </source>
</evidence>
<gene>
    <name evidence="1" type="ORF">CEY11_13430</name>
</gene>
<evidence type="ECO:0000313" key="1">
    <source>
        <dbReference type="EMBL" id="OWT59178.1"/>
    </source>
</evidence>
<protein>
    <submittedName>
        <fullName evidence="1">Uncharacterized protein</fullName>
    </submittedName>
</protein>
<dbReference type="AlphaFoldDB" id="A0A225MDC2"/>
<reference evidence="2" key="1">
    <citation type="submission" date="2017-06" db="EMBL/GenBank/DDBJ databases">
        <title>Herbaspirillum phytohormonus sp. nov., isolated from the root nodule of Robinia pseudoacacia in lead-zinc mine.</title>
        <authorList>
            <person name="Fan M."/>
            <person name="Lin Y."/>
        </authorList>
    </citation>
    <scope>NUCLEOTIDE SEQUENCE [LARGE SCALE GENOMIC DNA]</scope>
    <source>
        <strain evidence="2">SC-089</strain>
    </source>
</reference>